<dbReference type="SUPFAM" id="SSF47413">
    <property type="entry name" value="lambda repressor-like DNA-binding domains"/>
    <property type="match status" value="1"/>
</dbReference>
<accession>A0A100WLX9</accession>
<gene>
    <name evidence="2" type="ORF">RMCFA_1057</name>
</gene>
<dbReference type="Gene3D" id="1.10.260.40">
    <property type="entry name" value="lambda repressor-like DNA-binding domains"/>
    <property type="match status" value="1"/>
</dbReference>
<protein>
    <recommendedName>
        <fullName evidence="1">HTH cro/C1-type domain-containing protein</fullName>
    </recommendedName>
</protein>
<dbReference type="EMBL" id="BCSZ01000010">
    <property type="protein sequence ID" value="GAT00943.1"/>
    <property type="molecule type" value="Genomic_DNA"/>
</dbReference>
<organism evidence="2 3">
    <name type="scientific">Mycolicibacterium fortuitum subsp. acetamidolyticum</name>
    <dbReference type="NCBI Taxonomy" id="144550"/>
    <lineage>
        <taxon>Bacteria</taxon>
        <taxon>Bacillati</taxon>
        <taxon>Actinomycetota</taxon>
        <taxon>Actinomycetes</taxon>
        <taxon>Mycobacteriales</taxon>
        <taxon>Mycobacteriaceae</taxon>
        <taxon>Mycolicibacterium</taxon>
    </lineage>
</organism>
<dbReference type="Proteomes" id="UP000069705">
    <property type="component" value="Unassembled WGS sequence"/>
</dbReference>
<reference evidence="2 3" key="1">
    <citation type="journal article" date="2016" name="Genome Announc.">
        <title>Draft Genome Sequences of Five Rapidly Growing Mycobacterium Species, M. thermoresistibile, M. fortuitum subsp. acetamidolyticum, M. canariasense, M. brisbanense, and M. novocastrense.</title>
        <authorList>
            <person name="Katahira K."/>
            <person name="Ogura Y."/>
            <person name="Gotoh Y."/>
            <person name="Hayashi T."/>
        </authorList>
    </citation>
    <scope>NUCLEOTIDE SEQUENCE [LARGE SCALE GENOMIC DNA]</scope>
    <source>
        <strain evidence="2 3">JCM6368</strain>
    </source>
</reference>
<reference evidence="3" key="2">
    <citation type="submission" date="2016-02" db="EMBL/GenBank/DDBJ databases">
        <title>Draft genome sequence of five rapidly growing Mycobacterium species.</title>
        <authorList>
            <person name="Katahira K."/>
            <person name="Gotou Y."/>
            <person name="Iida K."/>
            <person name="Ogura Y."/>
            <person name="Hayashi T."/>
        </authorList>
    </citation>
    <scope>NUCLEOTIDE SEQUENCE [LARGE SCALE GENOMIC DNA]</scope>
    <source>
        <strain evidence="3">JCM6368</strain>
    </source>
</reference>
<dbReference type="CDD" id="cd00093">
    <property type="entry name" value="HTH_XRE"/>
    <property type="match status" value="1"/>
</dbReference>
<dbReference type="PROSITE" id="PS50943">
    <property type="entry name" value="HTH_CROC1"/>
    <property type="match status" value="1"/>
</dbReference>
<proteinExistence type="predicted"/>
<evidence type="ECO:0000313" key="3">
    <source>
        <dbReference type="Proteomes" id="UP000069705"/>
    </source>
</evidence>
<comment type="caution">
    <text evidence="2">The sequence shown here is derived from an EMBL/GenBank/DDBJ whole genome shotgun (WGS) entry which is preliminary data.</text>
</comment>
<dbReference type="GO" id="GO:0003677">
    <property type="term" value="F:DNA binding"/>
    <property type="evidence" value="ECO:0007669"/>
    <property type="project" value="InterPro"/>
</dbReference>
<feature type="domain" description="HTH cro/C1-type" evidence="1">
    <location>
        <begin position="46"/>
        <end position="81"/>
    </location>
</feature>
<dbReference type="InterPro" id="IPR001387">
    <property type="entry name" value="Cro/C1-type_HTH"/>
</dbReference>
<dbReference type="SMART" id="SM00530">
    <property type="entry name" value="HTH_XRE"/>
    <property type="match status" value="1"/>
</dbReference>
<sequence length="185" mass="21032">MLNGVRIFYTSDVPDTSEIDHAEEWARVGRLLRERRKDPRLGIRNQTDLAHRVGVHMQTINYIENGKRPIRDSTARQLEKAVRWQPHAIDHIRNNPDATATTYADDPISGSTAAVEMARSMLQTAKALHTQLPGHPHTVETITKMLNDFEAKLTELAKQEFSTDILAVLNEIYALRLEITKEAKN</sequence>
<dbReference type="InterPro" id="IPR010982">
    <property type="entry name" value="Lambda_DNA-bd_dom_sf"/>
</dbReference>
<evidence type="ECO:0000259" key="1">
    <source>
        <dbReference type="PROSITE" id="PS50943"/>
    </source>
</evidence>
<name>A0A100WLX9_MYCFO</name>
<dbReference type="AlphaFoldDB" id="A0A100WLX9"/>
<evidence type="ECO:0000313" key="2">
    <source>
        <dbReference type="EMBL" id="GAT00943.1"/>
    </source>
</evidence>
<dbReference type="Pfam" id="PF01381">
    <property type="entry name" value="HTH_3"/>
    <property type="match status" value="1"/>
</dbReference>